<dbReference type="InterPro" id="IPR051767">
    <property type="entry name" value="Nucleoporin_NUP42"/>
</dbReference>
<feature type="compositionally biased region" description="Gly residues" evidence="3">
    <location>
        <begin position="20"/>
        <end position="32"/>
    </location>
</feature>
<dbReference type="PANTHER" id="PTHR46527:SF1">
    <property type="entry name" value="NUCLEOPORIN NUP42"/>
    <property type="match status" value="1"/>
</dbReference>
<evidence type="ECO:0000313" key="4">
    <source>
        <dbReference type="EMBL" id="KXZ45167.1"/>
    </source>
</evidence>
<reference evidence="5" key="1">
    <citation type="journal article" date="2016" name="Nat. Commun.">
        <title>The Gonium pectorale genome demonstrates co-option of cell cycle regulation during the evolution of multicellularity.</title>
        <authorList>
            <person name="Hanschen E.R."/>
            <person name="Marriage T.N."/>
            <person name="Ferris P.J."/>
            <person name="Hamaji T."/>
            <person name="Toyoda A."/>
            <person name="Fujiyama A."/>
            <person name="Neme R."/>
            <person name="Noguchi H."/>
            <person name="Minakuchi Y."/>
            <person name="Suzuki M."/>
            <person name="Kawai-Toyooka H."/>
            <person name="Smith D.R."/>
            <person name="Sparks H."/>
            <person name="Anderson J."/>
            <person name="Bakaric R."/>
            <person name="Luria V."/>
            <person name="Karger A."/>
            <person name="Kirschner M.W."/>
            <person name="Durand P.M."/>
            <person name="Michod R.E."/>
            <person name="Nozaki H."/>
            <person name="Olson B.J."/>
        </authorList>
    </citation>
    <scope>NUCLEOTIDE SEQUENCE [LARGE SCALE GENOMIC DNA]</scope>
    <source>
        <strain evidence="5">NIES-2863</strain>
    </source>
</reference>
<feature type="compositionally biased region" description="Gly residues" evidence="3">
    <location>
        <begin position="45"/>
        <end position="83"/>
    </location>
</feature>
<dbReference type="GO" id="GO:0005634">
    <property type="term" value="C:nucleus"/>
    <property type="evidence" value="ECO:0007669"/>
    <property type="project" value="UniProtKB-SubCell"/>
</dbReference>
<accession>A0A150G5P2</accession>
<dbReference type="PANTHER" id="PTHR46527">
    <property type="entry name" value="NUCLEOPORIN-LIKE PROTEIN 2"/>
    <property type="match status" value="1"/>
</dbReference>
<proteinExistence type="predicted"/>
<evidence type="ECO:0000313" key="5">
    <source>
        <dbReference type="Proteomes" id="UP000075714"/>
    </source>
</evidence>
<sequence>MSPSDATPEIPAALHVAASQGGGGGGRGGWSGQGNRFGALQNNGNQGGGWDGGGGQQRGGGGFGGGGGGGGGGFGGGGGGRGGPQRPATETPDEAVRTDMQSEKPSWLLSCYGHVRGGGNDLVGDVSFEEAKWANLQDLKAGRTALSINADFKGALRAKQEEIAQLQARARDRRGAQVPSLGGPPIQVHNAWVAQFAGAAGPGPGAQAGTGGSWAGQGGFGAPKPPGGPAPGVLFGQAVGPAAQSAATGGAFMPMPPPGQPTMPGGGGFGAPVAAFGGSPAASGAPAGGFAAPMASISPAAPGAADAGPSGGAGGPVADDDIQAYKSTAFTLGKIPEIPPPPELCF</sequence>
<dbReference type="Proteomes" id="UP000075714">
    <property type="component" value="Unassembled WGS sequence"/>
</dbReference>
<feature type="compositionally biased region" description="Gly residues" evidence="3">
    <location>
        <begin position="201"/>
        <end position="221"/>
    </location>
</feature>
<comment type="subcellular location">
    <subcellularLocation>
        <location evidence="1">Nucleus</location>
    </subcellularLocation>
</comment>
<dbReference type="STRING" id="33097.A0A150G5P2"/>
<dbReference type="AlphaFoldDB" id="A0A150G5P2"/>
<feature type="region of interest" description="Disordered" evidence="3">
    <location>
        <begin position="1"/>
        <end position="102"/>
    </location>
</feature>
<name>A0A150G5P2_GONPE</name>
<organism evidence="4 5">
    <name type="scientific">Gonium pectorale</name>
    <name type="common">Green alga</name>
    <dbReference type="NCBI Taxonomy" id="33097"/>
    <lineage>
        <taxon>Eukaryota</taxon>
        <taxon>Viridiplantae</taxon>
        <taxon>Chlorophyta</taxon>
        <taxon>core chlorophytes</taxon>
        <taxon>Chlorophyceae</taxon>
        <taxon>CS clade</taxon>
        <taxon>Chlamydomonadales</taxon>
        <taxon>Volvocaceae</taxon>
        <taxon>Gonium</taxon>
    </lineage>
</organism>
<evidence type="ECO:0000256" key="2">
    <source>
        <dbReference type="ARBA" id="ARBA00023242"/>
    </source>
</evidence>
<evidence type="ECO:0000256" key="1">
    <source>
        <dbReference type="ARBA" id="ARBA00004123"/>
    </source>
</evidence>
<feature type="region of interest" description="Disordered" evidence="3">
    <location>
        <begin position="300"/>
        <end position="320"/>
    </location>
</feature>
<evidence type="ECO:0000256" key="3">
    <source>
        <dbReference type="SAM" id="MobiDB-lite"/>
    </source>
</evidence>
<dbReference type="EMBL" id="LSYV01000058">
    <property type="protein sequence ID" value="KXZ45167.1"/>
    <property type="molecule type" value="Genomic_DNA"/>
</dbReference>
<dbReference type="OrthoDB" id="250836at2759"/>
<feature type="region of interest" description="Disordered" evidence="3">
    <location>
        <begin position="201"/>
        <end position="230"/>
    </location>
</feature>
<comment type="caution">
    <text evidence="4">The sequence shown here is derived from an EMBL/GenBank/DDBJ whole genome shotgun (WGS) entry which is preliminary data.</text>
</comment>
<protein>
    <submittedName>
        <fullName evidence="4">Uncharacterized protein</fullName>
    </submittedName>
</protein>
<keyword evidence="5" id="KW-1185">Reference proteome</keyword>
<gene>
    <name evidence="4" type="ORF">GPECTOR_57g457</name>
</gene>
<keyword evidence="2" id="KW-0539">Nucleus</keyword>